<comment type="caution">
    <text evidence="1">The sequence shown here is derived from an EMBL/GenBank/DDBJ whole genome shotgun (WGS) entry which is preliminary data.</text>
</comment>
<dbReference type="Pfam" id="PF09580">
    <property type="entry name" value="Spore_YhcN_YlaJ"/>
    <property type="match status" value="2"/>
</dbReference>
<protein>
    <submittedName>
        <fullName evidence="1">YhcN/YlaJ family sporulation lipoprotein</fullName>
    </submittedName>
</protein>
<dbReference type="Proteomes" id="UP000632125">
    <property type="component" value="Unassembled WGS sequence"/>
</dbReference>
<keyword evidence="1" id="KW-0449">Lipoprotein</keyword>
<gene>
    <name evidence="1" type="ORF">IDH41_23300</name>
</gene>
<dbReference type="PROSITE" id="PS51257">
    <property type="entry name" value="PROKAR_LIPOPROTEIN"/>
    <property type="match status" value="1"/>
</dbReference>
<dbReference type="RefSeq" id="WP_190865386.1">
    <property type="nucleotide sequence ID" value="NZ_JACXIY010000032.1"/>
</dbReference>
<evidence type="ECO:0000313" key="2">
    <source>
        <dbReference type="Proteomes" id="UP000632125"/>
    </source>
</evidence>
<accession>A0A927CSP7</accession>
<dbReference type="NCBIfam" id="TIGR02898">
    <property type="entry name" value="spore_YhcN_YlaJ"/>
    <property type="match status" value="1"/>
</dbReference>
<organism evidence="1 2">
    <name type="scientific">Paenibacillus arenilitoris</name>
    <dbReference type="NCBI Taxonomy" id="2772299"/>
    <lineage>
        <taxon>Bacteria</taxon>
        <taxon>Bacillati</taxon>
        <taxon>Bacillota</taxon>
        <taxon>Bacilli</taxon>
        <taxon>Bacillales</taxon>
        <taxon>Paenibacillaceae</taxon>
        <taxon>Paenibacillus</taxon>
    </lineage>
</organism>
<dbReference type="InterPro" id="IPR019076">
    <property type="entry name" value="Spore_lipoprot_YhcN/YlaJ-like"/>
</dbReference>
<evidence type="ECO:0000313" key="1">
    <source>
        <dbReference type="EMBL" id="MBD2871521.1"/>
    </source>
</evidence>
<name>A0A927CSP7_9BACL</name>
<sequence>MRKQMTALSAGMLLTAAMLTGCMEKQGDLGNKNIRTNSVRTDANGNLVRDKRFAVDQMNEMNRVGGRRLNSNNLVGSHKNYRMEMSEKIADGVARLEAVKSSYVLLTDHNAYVAVSLHEGEPAGDPKTMSRTNSGYMGKEGARMSRKMSALATGQHMLTDQLKDEIAREVKRLKPDLEQVYVSANPDFVGRLNAYMNDVKLGHPIQSFIAEFNAMAERIFSAPSGESGKPVKSAGMNKKRILYD</sequence>
<dbReference type="AlphaFoldDB" id="A0A927CSP7"/>
<dbReference type="GO" id="GO:0030435">
    <property type="term" value="P:sporulation resulting in formation of a cellular spore"/>
    <property type="evidence" value="ECO:0007669"/>
    <property type="project" value="InterPro"/>
</dbReference>
<keyword evidence="2" id="KW-1185">Reference proteome</keyword>
<proteinExistence type="predicted"/>
<dbReference type="InterPro" id="IPR014247">
    <property type="entry name" value="Spore_lipoprot_YhcN/YlaJ"/>
</dbReference>
<dbReference type="EMBL" id="JACXIY010000032">
    <property type="protein sequence ID" value="MBD2871521.1"/>
    <property type="molecule type" value="Genomic_DNA"/>
</dbReference>
<reference evidence="1" key="1">
    <citation type="submission" date="2020-09" db="EMBL/GenBank/DDBJ databases">
        <title>A novel bacterium of genus Paenibacillus, isolated from South China Sea.</title>
        <authorList>
            <person name="Huang H."/>
            <person name="Mo K."/>
            <person name="Hu Y."/>
        </authorList>
    </citation>
    <scope>NUCLEOTIDE SEQUENCE</scope>
    <source>
        <strain evidence="1">IB182493</strain>
    </source>
</reference>